<dbReference type="Proteomes" id="UP001284547">
    <property type="component" value="Unassembled WGS sequence"/>
</dbReference>
<evidence type="ECO:0000313" key="1">
    <source>
        <dbReference type="EMBL" id="BDO13979.1"/>
    </source>
</evidence>
<evidence type="ECO:0000313" key="2">
    <source>
        <dbReference type="EMBL" id="MDV0840186.1"/>
    </source>
</evidence>
<name>A0AAN1Y5W8_9ENTR</name>
<dbReference type="PROSITE" id="PS51257">
    <property type="entry name" value="PROKAR_LIPOPROTEIN"/>
    <property type="match status" value="1"/>
</dbReference>
<accession>A0AAN1Y5W8</accession>
<reference evidence="2" key="2">
    <citation type="submission" date="2023-10" db="EMBL/GenBank/DDBJ databases">
        <title>Surveillance and assessment of the effects of hospital wastewater treatment on clearance of pathogenic bacterial and antimicrobial resistance genes.</title>
        <authorList>
            <person name="Wu Y."/>
        </authorList>
    </citation>
    <scope>NUCLEOTIDE SEQUENCE</scope>
    <source>
        <strain evidence="2">23-M-SRM-33-1</strain>
    </source>
</reference>
<evidence type="ECO:0000313" key="3">
    <source>
        <dbReference type="Proteomes" id="UP001058353"/>
    </source>
</evidence>
<dbReference type="RefSeq" id="WP_032452458.1">
    <property type="nucleotide sequence ID" value="NZ_AP026392.1"/>
</dbReference>
<protein>
    <recommendedName>
        <fullName evidence="4">Lipoprotein</fullName>
    </recommendedName>
</protein>
<sequence>MMKKIPPTALLLACALVGCTVNQINDQEKHVAKFRETRSLYNKALLRCEEIANKKYHGQLYGSVRVEGEARVAVSRGYEKERRVCADNYDRKMRALWDAQPADVHAFYEQRRAELHQENNAVNEEAKR</sequence>
<dbReference type="Proteomes" id="UP001058353">
    <property type="component" value="Chromosome"/>
</dbReference>
<dbReference type="AlphaFoldDB" id="A0AAN1Y5W8"/>
<gene>
    <name evidence="1" type="ORF">KAM644c_30450</name>
    <name evidence="2" type="ORF">RZP41_02625</name>
</gene>
<proteinExistence type="predicted"/>
<dbReference type="EMBL" id="AP026407">
    <property type="protein sequence ID" value="BDO13979.1"/>
    <property type="molecule type" value="Genomic_DNA"/>
</dbReference>
<organism evidence="1 3">
    <name type="scientific">Klebsiella quasipneumoniae subsp. quasipneumoniae</name>
    <dbReference type="NCBI Taxonomy" id="1667327"/>
    <lineage>
        <taxon>Bacteria</taxon>
        <taxon>Pseudomonadati</taxon>
        <taxon>Pseudomonadota</taxon>
        <taxon>Gammaproteobacteria</taxon>
        <taxon>Enterobacterales</taxon>
        <taxon>Enterobacteriaceae</taxon>
        <taxon>Klebsiella/Raoultella group</taxon>
        <taxon>Klebsiella</taxon>
        <taxon>Klebsiella pneumoniae complex</taxon>
    </lineage>
</organism>
<dbReference type="EMBL" id="JAWHZD010000001">
    <property type="protein sequence ID" value="MDV0840186.1"/>
    <property type="molecule type" value="Genomic_DNA"/>
</dbReference>
<reference evidence="1" key="1">
    <citation type="submission" date="2022-07" db="EMBL/GenBank/DDBJ databases">
        <title>Complete genome sequence of carbapenem-resistant Klebsiella spp. in Japan.</title>
        <authorList>
            <person name="Maehana S."/>
            <person name="Suzuki M."/>
            <person name="Kitasato H."/>
        </authorList>
    </citation>
    <scope>NUCLEOTIDE SEQUENCE</scope>
    <source>
        <strain evidence="1">KAM644</strain>
    </source>
</reference>
<evidence type="ECO:0008006" key="4">
    <source>
        <dbReference type="Google" id="ProtNLM"/>
    </source>
</evidence>